<gene>
    <name evidence="7" type="ORF">PENTCL1PPCAC_15199</name>
</gene>
<reference evidence="7" key="1">
    <citation type="submission" date="2023-10" db="EMBL/GenBank/DDBJ databases">
        <title>Genome assembly of Pristionchus species.</title>
        <authorList>
            <person name="Yoshida K."/>
            <person name="Sommer R.J."/>
        </authorList>
    </citation>
    <scope>NUCLEOTIDE SEQUENCE</scope>
    <source>
        <strain evidence="7">RS0144</strain>
    </source>
</reference>
<dbReference type="Pfam" id="PF10317">
    <property type="entry name" value="7TM_GPCR_Srd"/>
    <property type="match status" value="1"/>
</dbReference>
<proteinExistence type="inferred from homology"/>
<dbReference type="InterPro" id="IPR019421">
    <property type="entry name" value="7TM_GPCR_serpentine_rcpt_Srd"/>
</dbReference>
<dbReference type="GO" id="GO:0016020">
    <property type="term" value="C:membrane"/>
    <property type="evidence" value="ECO:0007669"/>
    <property type="project" value="UniProtKB-SubCell"/>
</dbReference>
<feature type="transmembrane region" description="Helical" evidence="6">
    <location>
        <begin position="124"/>
        <end position="144"/>
    </location>
</feature>
<comment type="caution">
    <text evidence="7">The sequence shown here is derived from an EMBL/GenBank/DDBJ whole genome shotgun (WGS) entry which is preliminary data.</text>
</comment>
<evidence type="ECO:0008006" key="9">
    <source>
        <dbReference type="Google" id="ProtNLM"/>
    </source>
</evidence>
<evidence type="ECO:0000256" key="4">
    <source>
        <dbReference type="ARBA" id="ARBA00022989"/>
    </source>
</evidence>
<evidence type="ECO:0000256" key="3">
    <source>
        <dbReference type="ARBA" id="ARBA00022692"/>
    </source>
</evidence>
<name>A0AAV5TG75_9BILA</name>
<feature type="transmembrane region" description="Helical" evidence="6">
    <location>
        <begin position="86"/>
        <end position="109"/>
    </location>
</feature>
<comment type="subcellular location">
    <subcellularLocation>
        <location evidence="1">Membrane</location>
        <topology evidence="1">Multi-pass membrane protein</topology>
    </subcellularLocation>
</comment>
<feature type="transmembrane region" description="Helical" evidence="6">
    <location>
        <begin position="45"/>
        <end position="65"/>
    </location>
</feature>
<dbReference type="PANTHER" id="PTHR22945">
    <property type="entry name" value="SERPENTINE RECEPTOR, CLASS D DELTA"/>
    <property type="match status" value="1"/>
</dbReference>
<comment type="similarity">
    <text evidence="2">Belongs to the nematode receptor-like protein srd family.</text>
</comment>
<accession>A0AAV5TG75</accession>
<keyword evidence="4 6" id="KW-1133">Transmembrane helix</keyword>
<dbReference type="AlphaFoldDB" id="A0AAV5TG75"/>
<dbReference type="Proteomes" id="UP001432027">
    <property type="component" value="Unassembled WGS sequence"/>
</dbReference>
<dbReference type="EMBL" id="BTSX01000004">
    <property type="protein sequence ID" value="GMS93024.1"/>
    <property type="molecule type" value="Genomic_DNA"/>
</dbReference>
<evidence type="ECO:0000256" key="2">
    <source>
        <dbReference type="ARBA" id="ARBA00009166"/>
    </source>
</evidence>
<evidence type="ECO:0000313" key="8">
    <source>
        <dbReference type="Proteomes" id="UP001432027"/>
    </source>
</evidence>
<keyword evidence="5 6" id="KW-0472">Membrane</keyword>
<dbReference type="InterPro" id="IPR050920">
    <property type="entry name" value="Nematode_rcpt-like_delta"/>
</dbReference>
<keyword evidence="8" id="KW-1185">Reference proteome</keyword>
<evidence type="ECO:0000256" key="6">
    <source>
        <dbReference type="SAM" id="Phobius"/>
    </source>
</evidence>
<organism evidence="7 8">
    <name type="scientific">Pristionchus entomophagus</name>
    <dbReference type="NCBI Taxonomy" id="358040"/>
    <lineage>
        <taxon>Eukaryota</taxon>
        <taxon>Metazoa</taxon>
        <taxon>Ecdysozoa</taxon>
        <taxon>Nematoda</taxon>
        <taxon>Chromadorea</taxon>
        <taxon>Rhabditida</taxon>
        <taxon>Rhabditina</taxon>
        <taxon>Diplogasteromorpha</taxon>
        <taxon>Diplogasteroidea</taxon>
        <taxon>Neodiplogasteridae</taxon>
        <taxon>Pristionchus</taxon>
    </lineage>
</organism>
<protein>
    <recommendedName>
        <fullName evidence="9">G protein-coupled receptor</fullName>
    </recommendedName>
</protein>
<sequence length="152" mass="17185">MMIIVPSTVSSTSRNGVGRGETRDEFRNPVRIGISFVFNSSTRAIMVNVIACTISPAVMILIFAVRRKLIARISQAKNIDKRHHEFIARALTYQLTLPCWVAVGATFWLCDLAQVWNSEFTERLLMVMFSVFSLASPIINFTMLPPYRSMIP</sequence>
<evidence type="ECO:0000256" key="5">
    <source>
        <dbReference type="ARBA" id="ARBA00023136"/>
    </source>
</evidence>
<evidence type="ECO:0000256" key="1">
    <source>
        <dbReference type="ARBA" id="ARBA00004141"/>
    </source>
</evidence>
<evidence type="ECO:0000313" key="7">
    <source>
        <dbReference type="EMBL" id="GMS93024.1"/>
    </source>
</evidence>
<feature type="non-terminal residue" evidence="7">
    <location>
        <position position="152"/>
    </location>
</feature>
<keyword evidence="3 6" id="KW-0812">Transmembrane</keyword>
<dbReference type="PANTHER" id="PTHR22945:SF40">
    <property type="entry name" value="SERPENTINE RECEPTOR, CLASS D (DELTA)-RELATED"/>
    <property type="match status" value="1"/>
</dbReference>